<sequence>MTRRCSGRPSPVKHRPVTGYGYLSEPPLRSRIRKGLLKVEQLHALARDVNYGRRGRINARELHDQMNSCSCLTLIIACVICWRAKEISRVVRRCQPKEDQEKIDVTLLEHVSPIEWDNVIPYGQYILNRAQVR</sequence>
<accession>A0ABT6F4S6</accession>
<protein>
    <submittedName>
        <fullName evidence="2">Tn3 family transposase</fullName>
    </submittedName>
</protein>
<evidence type="ECO:0000313" key="3">
    <source>
        <dbReference type="Proteomes" id="UP001216907"/>
    </source>
</evidence>
<feature type="domain" description="Tn3 transposase DDE" evidence="1">
    <location>
        <begin position="22"/>
        <end position="125"/>
    </location>
</feature>
<evidence type="ECO:0000313" key="2">
    <source>
        <dbReference type="EMBL" id="MDG3002419.1"/>
    </source>
</evidence>
<dbReference type="EMBL" id="JARRAG010000001">
    <property type="protein sequence ID" value="MDG3002419.1"/>
    <property type="molecule type" value="Genomic_DNA"/>
</dbReference>
<dbReference type="RefSeq" id="WP_277858783.1">
    <property type="nucleotide sequence ID" value="NZ_JARRAG010000001.1"/>
</dbReference>
<comment type="caution">
    <text evidence="2">The sequence shown here is derived from an EMBL/GenBank/DDBJ whole genome shotgun (WGS) entry which is preliminary data.</text>
</comment>
<name>A0ABT6F4S6_9BACT</name>
<evidence type="ECO:0000259" key="1">
    <source>
        <dbReference type="Pfam" id="PF01526"/>
    </source>
</evidence>
<gene>
    <name evidence="2" type="ORF">PZE19_01335</name>
</gene>
<dbReference type="Proteomes" id="UP001216907">
    <property type="component" value="Unassembled WGS sequence"/>
</dbReference>
<proteinExistence type="predicted"/>
<dbReference type="InterPro" id="IPR002513">
    <property type="entry name" value="Tn3_Tnp_DDE_dom"/>
</dbReference>
<dbReference type="Pfam" id="PF01526">
    <property type="entry name" value="DDE_Tnp_Tn3"/>
    <property type="match status" value="1"/>
</dbReference>
<organism evidence="2 3">
    <name type="scientific">Paludisphaera mucosa</name>
    <dbReference type="NCBI Taxonomy" id="3030827"/>
    <lineage>
        <taxon>Bacteria</taxon>
        <taxon>Pseudomonadati</taxon>
        <taxon>Planctomycetota</taxon>
        <taxon>Planctomycetia</taxon>
        <taxon>Isosphaerales</taxon>
        <taxon>Isosphaeraceae</taxon>
        <taxon>Paludisphaera</taxon>
    </lineage>
</organism>
<keyword evidence="3" id="KW-1185">Reference proteome</keyword>
<reference evidence="2 3" key="1">
    <citation type="submission" date="2023-03" db="EMBL/GenBank/DDBJ databases">
        <title>Paludisphaera mucosa sp. nov. a novel planctomycete from northern fen.</title>
        <authorList>
            <person name="Ivanova A."/>
        </authorList>
    </citation>
    <scope>NUCLEOTIDE SEQUENCE [LARGE SCALE GENOMIC DNA]</scope>
    <source>
        <strain evidence="2 3">Pla2</strain>
    </source>
</reference>